<dbReference type="AlphaFoldDB" id="A0A3M7TPJ3"/>
<keyword evidence="2" id="KW-0238">DNA-binding</keyword>
<proteinExistence type="predicted"/>
<dbReference type="Proteomes" id="UP000278746">
    <property type="component" value="Unassembled WGS sequence"/>
</dbReference>
<evidence type="ECO:0000313" key="3">
    <source>
        <dbReference type="Proteomes" id="UP000278746"/>
    </source>
</evidence>
<dbReference type="NCBIfam" id="TIGR01764">
    <property type="entry name" value="excise"/>
    <property type="match status" value="1"/>
</dbReference>
<dbReference type="Pfam" id="PF12728">
    <property type="entry name" value="HTH_17"/>
    <property type="match status" value="1"/>
</dbReference>
<reference evidence="2 3" key="1">
    <citation type="submission" date="2018-10" db="EMBL/GenBank/DDBJ databases">
        <title>Bacillus Keqinensis sp. nov., a moderately halophilic bacterium isolated from a saline-alkaline lake.</title>
        <authorList>
            <person name="Wang H."/>
        </authorList>
    </citation>
    <scope>NUCLEOTIDE SEQUENCE [LARGE SCALE GENOMIC DNA]</scope>
    <source>
        <strain evidence="2 3">KQ-3</strain>
    </source>
</reference>
<organism evidence="2 3">
    <name type="scientific">Alteribacter keqinensis</name>
    <dbReference type="NCBI Taxonomy" id="2483800"/>
    <lineage>
        <taxon>Bacteria</taxon>
        <taxon>Bacillati</taxon>
        <taxon>Bacillota</taxon>
        <taxon>Bacilli</taxon>
        <taxon>Bacillales</taxon>
        <taxon>Bacillaceae</taxon>
        <taxon>Alteribacter</taxon>
    </lineage>
</organism>
<sequence length="94" mass="10829">MSVRIELPEHTCLVHRDDLKGVLKEVFLEIKEEYDASEVMTIKETATYLKVSVPVVRDMIAGNEIPYFRRGQVIRLKRSDIKNWMKGEVGGQHG</sequence>
<dbReference type="SUPFAM" id="SSF46955">
    <property type="entry name" value="Putative DNA-binding domain"/>
    <property type="match status" value="1"/>
</dbReference>
<dbReference type="EMBL" id="RHIB01000004">
    <property type="protein sequence ID" value="RNA66206.1"/>
    <property type="molecule type" value="Genomic_DNA"/>
</dbReference>
<evidence type="ECO:0000259" key="1">
    <source>
        <dbReference type="Pfam" id="PF12728"/>
    </source>
</evidence>
<dbReference type="InterPro" id="IPR010093">
    <property type="entry name" value="SinI_DNA-bd"/>
</dbReference>
<dbReference type="InterPro" id="IPR009061">
    <property type="entry name" value="DNA-bd_dom_put_sf"/>
</dbReference>
<protein>
    <submittedName>
        <fullName evidence="2">DNA-binding protein</fullName>
    </submittedName>
</protein>
<accession>A0A3M7TPJ3</accession>
<name>A0A3M7TPJ3_9BACI</name>
<comment type="caution">
    <text evidence="2">The sequence shown here is derived from an EMBL/GenBank/DDBJ whole genome shotgun (WGS) entry which is preliminary data.</text>
</comment>
<feature type="domain" description="Helix-turn-helix" evidence="1">
    <location>
        <begin position="39"/>
        <end position="86"/>
    </location>
</feature>
<dbReference type="GO" id="GO:0003677">
    <property type="term" value="F:DNA binding"/>
    <property type="evidence" value="ECO:0007669"/>
    <property type="project" value="UniProtKB-KW"/>
</dbReference>
<dbReference type="OrthoDB" id="9805928at2"/>
<evidence type="ECO:0000313" key="2">
    <source>
        <dbReference type="EMBL" id="RNA66206.1"/>
    </source>
</evidence>
<gene>
    <name evidence="2" type="ORF">EBO34_18930</name>
</gene>
<dbReference type="RefSeq" id="WP_122901576.1">
    <property type="nucleotide sequence ID" value="NZ_RHIB01000004.1"/>
</dbReference>
<keyword evidence="3" id="KW-1185">Reference proteome</keyword>
<dbReference type="InterPro" id="IPR041657">
    <property type="entry name" value="HTH_17"/>
</dbReference>